<evidence type="ECO:0000256" key="8">
    <source>
        <dbReference type="ARBA" id="ARBA00023136"/>
    </source>
</evidence>
<dbReference type="RefSeq" id="WP_114336466.1">
    <property type="nucleotide sequence ID" value="NZ_QPID01000001.1"/>
</dbReference>
<dbReference type="SUPFAM" id="SSF52540">
    <property type="entry name" value="P-loop containing nucleoside triphosphate hydrolases"/>
    <property type="match status" value="1"/>
</dbReference>
<dbReference type="OrthoDB" id="9802264at2"/>
<dbReference type="Pfam" id="PF03459">
    <property type="entry name" value="TOBE"/>
    <property type="match status" value="1"/>
</dbReference>
<evidence type="ECO:0000256" key="3">
    <source>
        <dbReference type="ARBA" id="ARBA00022505"/>
    </source>
</evidence>
<keyword evidence="12" id="KW-0378">Hydrolase</keyword>
<feature type="domain" description="ABC transporter" evidence="10">
    <location>
        <begin position="1"/>
        <end position="230"/>
    </location>
</feature>
<keyword evidence="5" id="KW-0547">Nucleotide-binding</keyword>
<dbReference type="Pfam" id="PF00005">
    <property type="entry name" value="ABC_tran"/>
    <property type="match status" value="1"/>
</dbReference>
<gene>
    <name evidence="12" type="primary">modC</name>
    <name evidence="12" type="ORF">DU002_00885</name>
</gene>
<keyword evidence="1" id="KW-0813">Transport</keyword>
<organism evidence="12 13">
    <name type="scientific">Corallincola holothuriorum</name>
    <dbReference type="NCBI Taxonomy" id="2282215"/>
    <lineage>
        <taxon>Bacteria</taxon>
        <taxon>Pseudomonadati</taxon>
        <taxon>Pseudomonadota</taxon>
        <taxon>Gammaproteobacteria</taxon>
        <taxon>Alteromonadales</taxon>
        <taxon>Psychromonadaceae</taxon>
        <taxon>Corallincola</taxon>
    </lineage>
</organism>
<dbReference type="Gene3D" id="3.40.50.300">
    <property type="entry name" value="P-loop containing nucleotide triphosphate hydrolases"/>
    <property type="match status" value="1"/>
</dbReference>
<evidence type="ECO:0000256" key="9">
    <source>
        <dbReference type="PROSITE-ProRule" id="PRU01213"/>
    </source>
</evidence>
<dbReference type="PROSITE" id="PS51866">
    <property type="entry name" value="MOP"/>
    <property type="match status" value="1"/>
</dbReference>
<comment type="caution">
    <text evidence="12">The sequence shown here is derived from an EMBL/GenBank/DDBJ whole genome shotgun (WGS) entry which is preliminary data.</text>
</comment>
<feature type="domain" description="Mop" evidence="11">
    <location>
        <begin position="295"/>
        <end position="365"/>
    </location>
</feature>
<dbReference type="InterPro" id="IPR003593">
    <property type="entry name" value="AAA+_ATPase"/>
</dbReference>
<keyword evidence="13" id="KW-1185">Reference proteome</keyword>
<dbReference type="InterPro" id="IPR008995">
    <property type="entry name" value="Mo/tungstate-bd_C_term_dom"/>
</dbReference>
<dbReference type="NCBIfam" id="TIGR02142">
    <property type="entry name" value="modC_ABC"/>
    <property type="match status" value="1"/>
</dbReference>
<protein>
    <submittedName>
        <fullName evidence="12">Molybdenum ABC transporter ATP-binding protein</fullName>
        <ecNumber evidence="12">3.6.3.29</ecNumber>
    </submittedName>
</protein>
<evidence type="ECO:0000256" key="6">
    <source>
        <dbReference type="ARBA" id="ARBA00022840"/>
    </source>
</evidence>
<dbReference type="GO" id="GO:0015098">
    <property type="term" value="F:molybdate ion transmembrane transporter activity"/>
    <property type="evidence" value="ECO:0007669"/>
    <property type="project" value="InterPro"/>
</dbReference>
<evidence type="ECO:0000259" key="10">
    <source>
        <dbReference type="PROSITE" id="PS50893"/>
    </source>
</evidence>
<keyword evidence="7" id="KW-1278">Translocase</keyword>
<dbReference type="GO" id="GO:0016020">
    <property type="term" value="C:membrane"/>
    <property type="evidence" value="ECO:0007669"/>
    <property type="project" value="InterPro"/>
</dbReference>
<evidence type="ECO:0000256" key="1">
    <source>
        <dbReference type="ARBA" id="ARBA00022448"/>
    </source>
</evidence>
<dbReference type="Proteomes" id="UP000252558">
    <property type="component" value="Unassembled WGS sequence"/>
</dbReference>
<evidence type="ECO:0000256" key="2">
    <source>
        <dbReference type="ARBA" id="ARBA00022475"/>
    </source>
</evidence>
<dbReference type="AlphaFoldDB" id="A0A368NQ79"/>
<accession>A0A368NQ79</accession>
<dbReference type="InterPro" id="IPR027417">
    <property type="entry name" value="P-loop_NTPase"/>
</dbReference>
<evidence type="ECO:0000256" key="5">
    <source>
        <dbReference type="ARBA" id="ARBA00022741"/>
    </source>
</evidence>
<dbReference type="SUPFAM" id="SSF50331">
    <property type="entry name" value="MOP-like"/>
    <property type="match status" value="1"/>
</dbReference>
<evidence type="ECO:0000259" key="11">
    <source>
        <dbReference type="PROSITE" id="PS51866"/>
    </source>
</evidence>
<name>A0A368NQ79_9GAMM</name>
<dbReference type="InterPro" id="IPR003439">
    <property type="entry name" value="ABC_transporter-like_ATP-bd"/>
</dbReference>
<dbReference type="InterPro" id="IPR005116">
    <property type="entry name" value="Transp-assoc_OB_typ1"/>
</dbReference>
<reference evidence="12 13" key="1">
    <citation type="submission" date="2018-07" db="EMBL/GenBank/DDBJ databases">
        <title>Corallincola holothuriorum sp. nov., a new facultative anaerobe isolated from sea cucumber Apostichopus japonicus.</title>
        <authorList>
            <person name="Xia H."/>
        </authorList>
    </citation>
    <scope>NUCLEOTIDE SEQUENCE [LARGE SCALE GENOMIC DNA]</scope>
    <source>
        <strain evidence="12 13">C4</strain>
    </source>
</reference>
<dbReference type="Gene3D" id="2.40.50.100">
    <property type="match status" value="1"/>
</dbReference>
<keyword evidence="6 12" id="KW-0067">ATP-binding</keyword>
<keyword evidence="3 9" id="KW-0500">Molybdenum</keyword>
<dbReference type="PROSITE" id="PS50893">
    <property type="entry name" value="ABC_TRANSPORTER_2"/>
    <property type="match status" value="1"/>
</dbReference>
<sequence length="365" mass="39814">MQLNMAVSLQRGDWHSAYHLNTELSGITGLVGASGAGKTTLLRLLAGLESTAKGCISLADRVLLSAEEQLASEQRHIGFVFQDSRLFPHLTVGGNLQLAAKRGCLTPEQEFDLLGELGILNWTDKYPRQLSGGQQQRVALARGLLQTPKLLLLDEPMSALDVATRRQLLPLLRRIACEWSLPMLYVSHSTEEICAACDQVVMIDHGKVVAKGDPLVLFSTPEYSRYLDKQHQGAVLFATAKSYDPHDQLMRLRLHDDGPAAYWLTAPLPEEVLGETVTLRIPANEVVLALRPLAQSSIQNCVPVTVLEISEQGGAEALVKVCLGATPSAQSLLISLSRRALRQLKLVAGLSLYAHIKAVNLIKID</sequence>
<evidence type="ECO:0000256" key="4">
    <source>
        <dbReference type="ARBA" id="ARBA00022519"/>
    </source>
</evidence>
<dbReference type="EC" id="3.6.3.29" evidence="12"/>
<keyword evidence="4" id="KW-0997">Cell inner membrane</keyword>
<dbReference type="InterPro" id="IPR004606">
    <property type="entry name" value="Mop_domain"/>
</dbReference>
<evidence type="ECO:0000313" key="12">
    <source>
        <dbReference type="EMBL" id="RCU52558.1"/>
    </source>
</evidence>
<dbReference type="PROSITE" id="PS00211">
    <property type="entry name" value="ABC_TRANSPORTER_1"/>
    <property type="match status" value="1"/>
</dbReference>
<dbReference type="GO" id="GO:0016887">
    <property type="term" value="F:ATP hydrolysis activity"/>
    <property type="evidence" value="ECO:0007669"/>
    <property type="project" value="InterPro"/>
</dbReference>
<dbReference type="InterPro" id="IPR050334">
    <property type="entry name" value="Molybdenum_import_ModC"/>
</dbReference>
<dbReference type="InterPro" id="IPR011868">
    <property type="entry name" value="ModC_ABC_ATP-bd"/>
</dbReference>
<proteinExistence type="predicted"/>
<dbReference type="GO" id="GO:0140359">
    <property type="term" value="F:ABC-type transporter activity"/>
    <property type="evidence" value="ECO:0007669"/>
    <property type="project" value="InterPro"/>
</dbReference>
<dbReference type="GO" id="GO:0005524">
    <property type="term" value="F:ATP binding"/>
    <property type="evidence" value="ECO:0007669"/>
    <property type="project" value="UniProtKB-KW"/>
</dbReference>
<keyword evidence="8" id="KW-0472">Membrane</keyword>
<evidence type="ECO:0000256" key="7">
    <source>
        <dbReference type="ARBA" id="ARBA00022967"/>
    </source>
</evidence>
<dbReference type="PANTHER" id="PTHR43514:SF4">
    <property type="entry name" value="ABC TRANSPORTER I FAMILY MEMBER 10"/>
    <property type="match status" value="1"/>
</dbReference>
<dbReference type="SMART" id="SM00382">
    <property type="entry name" value="AAA"/>
    <property type="match status" value="1"/>
</dbReference>
<evidence type="ECO:0000313" key="13">
    <source>
        <dbReference type="Proteomes" id="UP000252558"/>
    </source>
</evidence>
<keyword evidence="2" id="KW-1003">Cell membrane</keyword>
<dbReference type="PANTHER" id="PTHR43514">
    <property type="entry name" value="ABC TRANSPORTER I FAMILY MEMBER 10"/>
    <property type="match status" value="1"/>
</dbReference>
<dbReference type="EMBL" id="QPID01000001">
    <property type="protein sequence ID" value="RCU52558.1"/>
    <property type="molecule type" value="Genomic_DNA"/>
</dbReference>
<dbReference type="InterPro" id="IPR017871">
    <property type="entry name" value="ABC_transporter-like_CS"/>
</dbReference>